<evidence type="ECO:0000313" key="2">
    <source>
        <dbReference type="EMBL" id="GAA0774485.1"/>
    </source>
</evidence>
<organism evidence="2 3">
    <name type="scientific">Castellaniella ginsengisoli</name>
    <dbReference type="NCBI Taxonomy" id="546114"/>
    <lineage>
        <taxon>Bacteria</taxon>
        <taxon>Pseudomonadati</taxon>
        <taxon>Pseudomonadota</taxon>
        <taxon>Betaproteobacteria</taxon>
        <taxon>Burkholderiales</taxon>
        <taxon>Alcaligenaceae</taxon>
        <taxon>Castellaniella</taxon>
    </lineage>
</organism>
<feature type="region of interest" description="Disordered" evidence="1">
    <location>
        <begin position="385"/>
        <end position="406"/>
    </location>
</feature>
<dbReference type="InterPro" id="IPR036412">
    <property type="entry name" value="HAD-like_sf"/>
</dbReference>
<dbReference type="InterPro" id="IPR023214">
    <property type="entry name" value="HAD_sf"/>
</dbReference>
<comment type="caution">
    <text evidence="2">The sequence shown here is derived from an EMBL/GenBank/DDBJ whole genome shotgun (WGS) entry which is preliminary data.</text>
</comment>
<dbReference type="Gene3D" id="3.40.50.1000">
    <property type="entry name" value="HAD superfamily/HAD-like"/>
    <property type="match status" value="1"/>
</dbReference>
<evidence type="ECO:0000256" key="1">
    <source>
        <dbReference type="SAM" id="MobiDB-lite"/>
    </source>
</evidence>
<dbReference type="Gene3D" id="1.10.150.400">
    <property type="match status" value="1"/>
</dbReference>
<dbReference type="Proteomes" id="UP001500573">
    <property type="component" value="Unassembled WGS sequence"/>
</dbReference>
<proteinExistence type="predicted"/>
<dbReference type="Pfam" id="PF00702">
    <property type="entry name" value="Hydrolase"/>
    <property type="match status" value="1"/>
</dbReference>
<sequence>MHGIQKIFICSDFLMTKEKEQASNRRWMMDLLSRPLLMATGIKPESFSSSLTSAEKMSRERFFELSGLRLDIDQTQFWFDDRMINAQSRGYLEGFLDPSVLVLGYELSEQTRRILDGMQVPWVDMWLHPIRYLDDILFGLSSSSQAVYNEISKFALRNEVFDLYADRLRIQYYKGYKRPNHPIKNGSALFIGQTLEDKAVCRDGKMLNLLDFKTEFEAVAAKYEKIYYSRHPYVRRGDEEVLKFVKQSGVAQIVDWPSYEMLASGRIHKALSISSSVIYEARHFGVDAEFLFKPVIRYGTDRSKNEYLSIYQVFVSPHFWSRALKPLMAVNDCEPIMFLEGRDKLRDMLGFYWSYRHVDKLEDMRQTLLVIGKKLDPVCNSAKAREKNEPSMPALPEPTKNPQPWGDVKGLIEEKMRRYEVISFDIFDTLIERPFRQANDIFDAIEPDARRITGISDLAFREQREKARWLVRDGAHGEEITLSERYKAMVQNLVLPANKADELQALEEQAELHYCRPRRFGREMYDLAFALGKKIILVSDTYFDKAFIERLLEKNGFVNDHVLYVSSETCVLKATGRMFEHISQELGIKGSQVLHFGDNPNADIKPAEAVGWTTWYTPRCIELFDKESRLASVPEAKRGGLSGSIMQALVANKLFWRPDNLALPSHAGSNPDDFGYAIAGPMFFGFAKWVAESAIKDGVETLYFLSRDGDIVKRCYDAISANYDNAPQAVYLKASRRALAVASIFSRQDIVDLLCVNFTPTPISSLMQNRFGIRGISADVYAEAGFSSGDECADIKVNKENVVRLIDLVCDEILRNAAEERDALLGYYAEQGLLQDKRHAVVDIGHNGTLQASISRLTNSNALSGYYFVTYKDVIRNIESKGMKAAGYFGERIDPATSGHPYIANILMYEAIFLNDESTFIRTRKIDGSWQHECLDSPRENGRKQFIHSVHDQVVKFAEDMAQVFSRNLADTPFDADLATAHYRSFLDRPTPADASLFKNVAFENVYSGRDTRMIISCEKEDSGAFLERSIWKQGAMVVMAPDWYKPPRTLNIFYHVLRVIVRRTSTVRLYHKFLRNPRKFFQDSKKPHLRMMAVFFRNNSNL</sequence>
<name>A0ABN1KSE8_9BURK</name>
<dbReference type="SUPFAM" id="SSF56784">
    <property type="entry name" value="HAD-like"/>
    <property type="match status" value="1"/>
</dbReference>
<accession>A0ABN1KSE8</accession>
<protein>
    <recommendedName>
        <fullName evidence="4">HAD family hydrolase</fullName>
    </recommendedName>
</protein>
<dbReference type="EMBL" id="BAAAEX010000003">
    <property type="protein sequence ID" value="GAA0774485.1"/>
    <property type="molecule type" value="Genomic_DNA"/>
</dbReference>
<reference evidence="2 3" key="1">
    <citation type="journal article" date="2019" name="Int. J. Syst. Evol. Microbiol.">
        <title>The Global Catalogue of Microorganisms (GCM) 10K type strain sequencing project: providing services to taxonomists for standard genome sequencing and annotation.</title>
        <authorList>
            <consortium name="The Broad Institute Genomics Platform"/>
            <consortium name="The Broad Institute Genome Sequencing Center for Infectious Disease"/>
            <person name="Wu L."/>
            <person name="Ma J."/>
        </authorList>
    </citation>
    <scope>NUCLEOTIDE SEQUENCE [LARGE SCALE GENOMIC DNA]</scope>
    <source>
        <strain evidence="2 3">JCM 15515</strain>
    </source>
</reference>
<dbReference type="NCBIfam" id="TIGR01549">
    <property type="entry name" value="HAD-SF-IA-v1"/>
    <property type="match status" value="1"/>
</dbReference>
<evidence type="ECO:0000313" key="3">
    <source>
        <dbReference type="Proteomes" id="UP001500573"/>
    </source>
</evidence>
<gene>
    <name evidence="2" type="ORF">GCM10009108_06080</name>
</gene>
<dbReference type="RefSeq" id="WP_343835549.1">
    <property type="nucleotide sequence ID" value="NZ_BAAAEX010000003.1"/>
</dbReference>
<evidence type="ECO:0008006" key="4">
    <source>
        <dbReference type="Google" id="ProtNLM"/>
    </source>
</evidence>
<dbReference type="InterPro" id="IPR006439">
    <property type="entry name" value="HAD-SF_hydro_IA"/>
</dbReference>
<keyword evidence="3" id="KW-1185">Reference proteome</keyword>